<feature type="transmembrane region" description="Helical" evidence="6">
    <location>
        <begin position="146"/>
        <end position="169"/>
    </location>
</feature>
<evidence type="ECO:0000256" key="2">
    <source>
        <dbReference type="ARBA" id="ARBA00022475"/>
    </source>
</evidence>
<dbReference type="RefSeq" id="WP_013282243.1">
    <property type="nucleotide sequence ID" value="NC_014387.1"/>
</dbReference>
<feature type="transmembrane region" description="Helical" evidence="6">
    <location>
        <begin position="295"/>
        <end position="316"/>
    </location>
</feature>
<dbReference type="STRING" id="515622.bpr_I2861"/>
<gene>
    <name evidence="8" type="ordered locus">bpr_I2861</name>
</gene>
<protein>
    <submittedName>
        <fullName evidence="8">Na+/H+ antiporter</fullName>
    </submittedName>
</protein>
<accession>E0S0A4</accession>
<keyword evidence="5 6" id="KW-0472">Membrane</keyword>
<dbReference type="Pfam" id="PF03553">
    <property type="entry name" value="Na_H_antiporter"/>
    <property type="match status" value="1"/>
</dbReference>
<keyword evidence="3 6" id="KW-0812">Transmembrane</keyword>
<feature type="transmembrane region" description="Helical" evidence="6">
    <location>
        <begin position="375"/>
        <end position="408"/>
    </location>
</feature>
<comment type="subcellular location">
    <subcellularLocation>
        <location evidence="1">Cell membrane</location>
        <topology evidence="1">Multi-pass membrane protein</topology>
    </subcellularLocation>
</comment>
<dbReference type="PANTHER" id="PTHR43478:SF1">
    <property type="entry name" value="NA+_H+ ANTIPORTER NHAC-LIKE C-TERMINAL DOMAIN-CONTAINING PROTEIN"/>
    <property type="match status" value="1"/>
</dbReference>
<evidence type="ECO:0000256" key="3">
    <source>
        <dbReference type="ARBA" id="ARBA00022692"/>
    </source>
</evidence>
<dbReference type="Proteomes" id="UP000001299">
    <property type="component" value="Chromosome 1"/>
</dbReference>
<dbReference type="KEGG" id="bpb:bpr_I2861"/>
<feature type="transmembrane region" description="Helical" evidence="6">
    <location>
        <begin position="189"/>
        <end position="208"/>
    </location>
</feature>
<feature type="transmembrane region" description="Helical" evidence="6">
    <location>
        <begin position="252"/>
        <end position="275"/>
    </location>
</feature>
<sequence length="507" mass="54330">MFINSFWSLLPAIIAIALALITKEVYSSLFIGIVVGGLLYSGFSFTGTIEHVFVDGMISQLSDSWNVGILIFLVVLGTMVMLMNRAGGSAAFGKWAVTHVKTKTGAQIATIILGMLIFIDDYFNCLTVGSVMRPVTDKHKISREKLAYLIDATAAPICIIAPISSWAAAVTGFVDGVNGLTLFVRAIPYNFYALLTIVMMFALTLMNFDYGSMKLAEEHMKIKDFNAPFGDGEGLLGASDQPHPPTSQKGKVIHLIFPIVSLIICCIIGMIYTGGFFDGASFVQAFSDADASVGLVYGSVVALLLTIVFFMATRVLSFKDCMNSIPEGFKSMVPAILVLTFAWTLKSMTDSLGAATYVAGIFENFADNGAIMSFIPALVFVIATFLAFATGTSWGTFGILIPIVVNVFGSNMNNELMIISISACMAGAVCGDHCSPISDTTIMASAGAQCDHIKHVSTQLPYAMTAAVVSFASYIVSGFVRNWIICLGVGIVLMIGTLFVIRNMKKN</sequence>
<feature type="transmembrane region" description="Helical" evidence="6">
    <location>
        <begin position="65"/>
        <end position="84"/>
    </location>
</feature>
<proteinExistence type="predicted"/>
<feature type="transmembrane region" description="Helical" evidence="6">
    <location>
        <begin position="104"/>
        <end position="125"/>
    </location>
</feature>
<dbReference type="eggNOG" id="COG1757">
    <property type="taxonomic scope" value="Bacteria"/>
</dbReference>
<evidence type="ECO:0000256" key="6">
    <source>
        <dbReference type="SAM" id="Phobius"/>
    </source>
</evidence>
<feature type="transmembrane region" description="Helical" evidence="6">
    <location>
        <begin position="482"/>
        <end position="501"/>
    </location>
</feature>
<dbReference type="EMBL" id="CP001810">
    <property type="protein sequence ID" value="ADL35591.1"/>
    <property type="molecule type" value="Genomic_DNA"/>
</dbReference>
<reference evidence="8 9" key="1">
    <citation type="journal article" date="2010" name="PLoS ONE">
        <title>The glycobiome of the rumen bacterium Butyrivibrio proteoclasticus B316(T) highlights adaptation to a polysaccharide-rich environment.</title>
        <authorList>
            <person name="Kelly W.J."/>
            <person name="Leahy S.C."/>
            <person name="Altermann E."/>
            <person name="Yeoman C.J."/>
            <person name="Dunne J.C."/>
            <person name="Kong Z."/>
            <person name="Pacheco D.M."/>
            <person name="Li D."/>
            <person name="Noel S.J."/>
            <person name="Moon C.D."/>
            <person name="Cookson A.L."/>
            <person name="Attwood G.T."/>
        </authorList>
    </citation>
    <scope>NUCLEOTIDE SEQUENCE [LARGE SCALE GENOMIC DNA]</scope>
    <source>
        <strain evidence="9">ATCC 51982 / DSM 14932 / B316</strain>
    </source>
</reference>
<keyword evidence="9" id="KW-1185">Reference proteome</keyword>
<evidence type="ECO:0000256" key="4">
    <source>
        <dbReference type="ARBA" id="ARBA00022989"/>
    </source>
</evidence>
<name>E0S0A4_BUTPB</name>
<dbReference type="GO" id="GO:0005886">
    <property type="term" value="C:plasma membrane"/>
    <property type="evidence" value="ECO:0007669"/>
    <property type="project" value="UniProtKB-SubCell"/>
</dbReference>
<evidence type="ECO:0000313" key="9">
    <source>
        <dbReference type="Proteomes" id="UP000001299"/>
    </source>
</evidence>
<evidence type="ECO:0000313" key="8">
    <source>
        <dbReference type="EMBL" id="ADL35591.1"/>
    </source>
</evidence>
<feature type="transmembrane region" description="Helical" evidence="6">
    <location>
        <begin position="328"/>
        <end position="345"/>
    </location>
</feature>
<evidence type="ECO:0000256" key="1">
    <source>
        <dbReference type="ARBA" id="ARBA00004651"/>
    </source>
</evidence>
<dbReference type="PANTHER" id="PTHR43478">
    <property type="entry name" value="NA+/H+ ANTIPORTER-RELATED"/>
    <property type="match status" value="1"/>
</dbReference>
<evidence type="ECO:0000256" key="5">
    <source>
        <dbReference type="ARBA" id="ARBA00023136"/>
    </source>
</evidence>
<feature type="transmembrane region" description="Helical" evidence="6">
    <location>
        <begin position="29"/>
        <end position="53"/>
    </location>
</feature>
<evidence type="ECO:0000259" key="7">
    <source>
        <dbReference type="Pfam" id="PF03553"/>
    </source>
</evidence>
<organism evidence="8 9">
    <name type="scientific">Butyrivibrio proteoclasticus (strain ATCC 51982 / DSM 14932 / B316)</name>
    <name type="common">Clostridium proteoclasticum</name>
    <dbReference type="NCBI Taxonomy" id="515622"/>
    <lineage>
        <taxon>Bacteria</taxon>
        <taxon>Bacillati</taxon>
        <taxon>Bacillota</taxon>
        <taxon>Clostridia</taxon>
        <taxon>Lachnospirales</taxon>
        <taxon>Lachnospiraceae</taxon>
        <taxon>Butyrivibrio</taxon>
    </lineage>
</organism>
<dbReference type="HOGENOM" id="CLU_018751_1_0_9"/>
<keyword evidence="2" id="KW-1003">Cell membrane</keyword>
<dbReference type="AlphaFoldDB" id="E0S0A4"/>
<keyword evidence="4 6" id="KW-1133">Transmembrane helix</keyword>
<dbReference type="InterPro" id="IPR018461">
    <property type="entry name" value="Na/H_Antiport_NhaC-like_C"/>
</dbReference>
<feature type="domain" description="Na+/H+ antiporter NhaC-like C-terminal" evidence="7">
    <location>
        <begin position="175"/>
        <end position="479"/>
    </location>
</feature>